<keyword evidence="4" id="KW-1185">Reference proteome</keyword>
<evidence type="ECO:0000256" key="1">
    <source>
        <dbReference type="SAM" id="MobiDB-lite"/>
    </source>
</evidence>
<dbReference type="EMBL" id="JBOK01000004">
    <property type="protein sequence ID" value="EXU81050.1"/>
    <property type="molecule type" value="Genomic_DNA"/>
</dbReference>
<proteinExistence type="predicted"/>
<protein>
    <recommendedName>
        <fullName evidence="5">Secreted protein</fullName>
    </recommendedName>
</protein>
<dbReference type="PATRIC" id="fig|1457173.3.peg.941"/>
<keyword evidence="2" id="KW-0732">Signal</keyword>
<dbReference type="AlphaFoldDB" id="A0A014P4F5"/>
<organism evidence="3 4">
    <name type="scientific">Comamonas aquatica DA1877</name>
    <dbReference type="NCBI Taxonomy" id="1457173"/>
    <lineage>
        <taxon>Bacteria</taxon>
        <taxon>Pseudomonadati</taxon>
        <taxon>Pseudomonadota</taxon>
        <taxon>Betaproteobacteria</taxon>
        <taxon>Burkholderiales</taxon>
        <taxon>Comamonadaceae</taxon>
        <taxon>Comamonas</taxon>
    </lineage>
</organism>
<feature type="region of interest" description="Disordered" evidence="1">
    <location>
        <begin position="51"/>
        <end position="71"/>
    </location>
</feature>
<gene>
    <name evidence="3" type="ORF">AX13_13065</name>
</gene>
<evidence type="ECO:0000313" key="4">
    <source>
        <dbReference type="Proteomes" id="UP000020766"/>
    </source>
</evidence>
<name>A0A014P4F5_9BURK</name>
<dbReference type="Proteomes" id="UP000020766">
    <property type="component" value="Unassembled WGS sequence"/>
</dbReference>
<evidence type="ECO:0008006" key="5">
    <source>
        <dbReference type="Google" id="ProtNLM"/>
    </source>
</evidence>
<evidence type="ECO:0000313" key="3">
    <source>
        <dbReference type="EMBL" id="EXU81050.1"/>
    </source>
</evidence>
<feature type="signal peptide" evidence="2">
    <location>
        <begin position="1"/>
        <end position="23"/>
    </location>
</feature>
<dbReference type="RefSeq" id="WP_043380519.1">
    <property type="nucleotide sequence ID" value="NZ_JBOK01000004.1"/>
</dbReference>
<dbReference type="STRING" id="225991.MA05_16215"/>
<accession>A0A014P4F5</accession>
<reference evidence="3 4" key="1">
    <citation type="submission" date="2014-01" db="EMBL/GenBank/DDBJ databases">
        <title>Interspecies Systems Biology Uncovers Metabolites Affecting C. elegans Gene Expression and Life History Traits.</title>
        <authorList>
            <person name="Watson E."/>
            <person name="Macneil L.T."/>
            <person name="Ritter A.D."/>
            <person name="Yilmaz L.S."/>
            <person name="Rosebrock A.P."/>
            <person name="Caudy A.A."/>
            <person name="Walhout A.J."/>
        </authorList>
    </citation>
    <scope>NUCLEOTIDE SEQUENCE [LARGE SCALE GENOMIC DNA]</scope>
    <source>
        <strain evidence="3 4">DA1877</strain>
    </source>
</reference>
<evidence type="ECO:0000256" key="2">
    <source>
        <dbReference type="SAM" id="SignalP"/>
    </source>
</evidence>
<comment type="caution">
    <text evidence="3">The sequence shown here is derived from an EMBL/GenBank/DDBJ whole genome shotgun (WGS) entry which is preliminary data.</text>
</comment>
<sequence length="71" mass="8163">MLRYVVSCSGVLLLWMTLEGARAAPAPWYWWTSKVDGQRVCAQFMPRQGWTQAEGPFTNPQCRPQRPVPPR</sequence>
<feature type="chain" id="PRO_5001472880" description="Secreted protein" evidence="2">
    <location>
        <begin position="24"/>
        <end position="71"/>
    </location>
</feature>